<protein>
    <submittedName>
        <fullName evidence="3">Recombinase family protein</fullName>
    </submittedName>
</protein>
<dbReference type="PANTHER" id="PTHR30461">
    <property type="entry name" value="DNA-INVERTASE FROM LAMBDOID PROPHAGE"/>
    <property type="match status" value="1"/>
</dbReference>
<accession>A0A7X1KMU6</accession>
<evidence type="ECO:0000313" key="3">
    <source>
        <dbReference type="EMBL" id="MBC2666972.1"/>
    </source>
</evidence>
<keyword evidence="4" id="KW-1185">Reference proteome</keyword>
<feature type="domain" description="Resolvase/invertase-type recombinase catalytic" evidence="1">
    <location>
        <begin position="10"/>
        <end position="162"/>
    </location>
</feature>
<dbReference type="Gene3D" id="3.40.50.1390">
    <property type="entry name" value="Resolvase, N-terminal catalytic domain"/>
    <property type="match status" value="1"/>
</dbReference>
<dbReference type="GO" id="GO:0003677">
    <property type="term" value="F:DNA binding"/>
    <property type="evidence" value="ECO:0007669"/>
    <property type="project" value="InterPro"/>
</dbReference>
<dbReference type="Pfam" id="PF07508">
    <property type="entry name" value="Recombinase"/>
    <property type="match status" value="1"/>
</dbReference>
<evidence type="ECO:0000313" key="4">
    <source>
        <dbReference type="Proteomes" id="UP000566813"/>
    </source>
</evidence>
<name>A0A7X1KMU6_9SPHN</name>
<dbReference type="RefSeq" id="WP_185665268.1">
    <property type="nucleotide sequence ID" value="NZ_JACLAW010000013.1"/>
</dbReference>
<dbReference type="PANTHER" id="PTHR30461:SF23">
    <property type="entry name" value="DNA RECOMBINASE-RELATED"/>
    <property type="match status" value="1"/>
</dbReference>
<dbReference type="EMBL" id="JACLAW010000013">
    <property type="protein sequence ID" value="MBC2666972.1"/>
    <property type="molecule type" value="Genomic_DNA"/>
</dbReference>
<gene>
    <name evidence="3" type="ORF">H7F51_15750</name>
</gene>
<dbReference type="Gene3D" id="3.90.1750.20">
    <property type="entry name" value="Putative Large Serine Recombinase, Chain B, Domain 2"/>
    <property type="match status" value="1"/>
</dbReference>
<dbReference type="PROSITE" id="PS51737">
    <property type="entry name" value="RECOMBINASE_DNA_BIND"/>
    <property type="match status" value="1"/>
</dbReference>
<dbReference type="SUPFAM" id="SSF53041">
    <property type="entry name" value="Resolvase-like"/>
    <property type="match status" value="1"/>
</dbReference>
<dbReference type="CDD" id="cd03768">
    <property type="entry name" value="SR_ResInv"/>
    <property type="match status" value="1"/>
</dbReference>
<dbReference type="InterPro" id="IPR050639">
    <property type="entry name" value="SSR_resolvase"/>
</dbReference>
<dbReference type="InterPro" id="IPR006119">
    <property type="entry name" value="Resolv_N"/>
</dbReference>
<proteinExistence type="predicted"/>
<dbReference type="InterPro" id="IPR011109">
    <property type="entry name" value="DNA_bind_recombinase_dom"/>
</dbReference>
<dbReference type="InterPro" id="IPR038109">
    <property type="entry name" value="DNA_bind_recomb_sf"/>
</dbReference>
<evidence type="ECO:0000259" key="1">
    <source>
        <dbReference type="PROSITE" id="PS51736"/>
    </source>
</evidence>
<sequence>MAVSPPKRLRCAVYTRKSTEEGLDQAFNSLDAQREACAAYVMSQRHEGWTLLPDSYDDGGFTGGNMERPGLQQLLADVRASRVDVVVVYKVDRLTRSLADFAKIVEVLDNAGVSFVSVTQAFNTTNSMGRLTLNVLLSFAQFEREVIAERIRDKVAASKARGMWMGGPLPLGYKAEDRKLMVVPDEAGTVREIMRRYLAAPNIMDLLDELRRDGIVSKKLKLRDGSIRGGIPFRRGALHHLLSNRIYVGETVHKDKVYPGQHEAIIDRELFDAVQAKLAGRTNTPLAPGARRRVSLLAGLIRDEQGRPMSPVHTFNHGWRYSYYASNLGDGSKEAALRLPAGELDQAVRAELVAFLTDVHRIRDVAIDQSPDDQVNLVASFAVLASNIESMAIGELRHLLQRIELTVIVSRDNAAAQFDLPALTAWVGLEIDHPQPFALPLSTTTVAWGHEARLRLDPPAGKKVEADPNLVQLIARGFAARDELLAMSPEQAAAMPVTTFRHTERIARLAYLAPDIIRAILDGHQPRRVTARYLSRLGALPLSWTAQREMLGFAAARPSVFNF</sequence>
<comment type="caution">
    <text evidence="3">The sequence shown here is derived from an EMBL/GenBank/DDBJ whole genome shotgun (WGS) entry which is preliminary data.</text>
</comment>
<dbReference type="AlphaFoldDB" id="A0A7X1KMU6"/>
<dbReference type="InterPro" id="IPR036162">
    <property type="entry name" value="Resolvase-like_N_sf"/>
</dbReference>
<dbReference type="Pfam" id="PF00239">
    <property type="entry name" value="Resolvase"/>
    <property type="match status" value="1"/>
</dbReference>
<dbReference type="PROSITE" id="PS51736">
    <property type="entry name" value="RECOMBINASES_3"/>
    <property type="match status" value="1"/>
</dbReference>
<dbReference type="Proteomes" id="UP000566813">
    <property type="component" value="Unassembled WGS sequence"/>
</dbReference>
<evidence type="ECO:0000259" key="2">
    <source>
        <dbReference type="PROSITE" id="PS51737"/>
    </source>
</evidence>
<dbReference type="GO" id="GO:0000150">
    <property type="term" value="F:DNA strand exchange activity"/>
    <property type="evidence" value="ECO:0007669"/>
    <property type="project" value="InterPro"/>
</dbReference>
<feature type="domain" description="Recombinase" evidence="2">
    <location>
        <begin position="170"/>
        <end position="284"/>
    </location>
</feature>
<organism evidence="3 4">
    <name type="scientific">Novosphingobium flavum</name>
    <dbReference type="NCBI Taxonomy" id="1778672"/>
    <lineage>
        <taxon>Bacteria</taxon>
        <taxon>Pseudomonadati</taxon>
        <taxon>Pseudomonadota</taxon>
        <taxon>Alphaproteobacteria</taxon>
        <taxon>Sphingomonadales</taxon>
        <taxon>Sphingomonadaceae</taxon>
        <taxon>Novosphingobium</taxon>
    </lineage>
</organism>
<reference evidence="3 4" key="1">
    <citation type="submission" date="2020-08" db="EMBL/GenBank/DDBJ databases">
        <title>The genome sequence of type strain Novosphingobium flavum NBRC 111647.</title>
        <authorList>
            <person name="Liu Y."/>
        </authorList>
    </citation>
    <scope>NUCLEOTIDE SEQUENCE [LARGE SCALE GENOMIC DNA]</scope>
    <source>
        <strain evidence="3 4">NBRC 111647</strain>
    </source>
</reference>
<dbReference type="SMART" id="SM00857">
    <property type="entry name" value="Resolvase"/>
    <property type="match status" value="1"/>
</dbReference>